<dbReference type="SMART" id="SM00060">
    <property type="entry name" value="FN3"/>
    <property type="match status" value="2"/>
</dbReference>
<protein>
    <submittedName>
        <fullName evidence="6">Fibronectin type III domain-containing protein</fullName>
    </submittedName>
</protein>
<dbReference type="GO" id="GO:0000272">
    <property type="term" value="P:polysaccharide catabolic process"/>
    <property type="evidence" value="ECO:0007669"/>
    <property type="project" value="UniProtKB-KW"/>
</dbReference>
<comment type="caution">
    <text evidence="6">The sequence shown here is derived from an EMBL/GenBank/DDBJ whole genome shotgun (WGS) entry which is preliminary data.</text>
</comment>
<dbReference type="EMBL" id="RSEC01000059">
    <property type="protein sequence ID" value="RSD11936.1"/>
    <property type="molecule type" value="Genomic_DNA"/>
</dbReference>
<organism evidence="6 7">
    <name type="scientific">Amycolatopsis eburnea</name>
    <dbReference type="NCBI Taxonomy" id="2267691"/>
    <lineage>
        <taxon>Bacteria</taxon>
        <taxon>Bacillati</taxon>
        <taxon>Actinomycetota</taxon>
        <taxon>Actinomycetes</taxon>
        <taxon>Pseudonocardiales</taxon>
        <taxon>Pseudonocardiaceae</taxon>
        <taxon>Amycolatopsis</taxon>
    </lineage>
</organism>
<dbReference type="PROSITE" id="PS50853">
    <property type="entry name" value="FN3"/>
    <property type="match status" value="1"/>
</dbReference>
<keyword evidence="1" id="KW-0326">Glycosidase</keyword>
<dbReference type="Gene3D" id="2.60.40.10">
    <property type="entry name" value="Immunoglobulins"/>
    <property type="match status" value="1"/>
</dbReference>
<name>A0A427T2F0_9PSEU</name>
<keyword evidence="1" id="KW-0378">Hydrolase</keyword>
<dbReference type="GO" id="GO:0016798">
    <property type="term" value="F:hydrolase activity, acting on glycosyl bonds"/>
    <property type="evidence" value="ECO:0007669"/>
    <property type="project" value="UniProtKB-KW"/>
</dbReference>
<feature type="domain" description="Fibronectin type-III" evidence="5">
    <location>
        <begin position="417"/>
        <end position="505"/>
    </location>
</feature>
<dbReference type="SUPFAM" id="SSF63829">
    <property type="entry name" value="Calcium-dependent phosphotriesterase"/>
    <property type="match status" value="1"/>
</dbReference>
<sequence>MYADVAGEGTEKKSRGLGAAARTRLVLAFLVAGCLALIGVAVAGRAPMPSDLEYVQAGHWVYSDALQSALHVDGGAGQVDARAGVPAGPGSQVAQGGRSGYVVDRSRITLFDKSTLGVESSIVPPAAETPSVLEVAGGPYLVYRNAGRIVRLGDPVATVAAGGPLATPVATTDGTLWVYRIDTGSVCELPRGAATPTCPAQLPAGHSGLLALADDRPVVLDVTADTLSPVSKDGLGEPVAIGVKLPATALVANTSVDGRLAVADPDRNQLHLIDTTGLGKDGRAGRPVSVDLPKDGRFSGPVATTHVVALVDETRNEVRTYDSHGTLKSSKKVPGGRPRLAHGQDDRVYVDSSDGSHVLVVDGEDGSVADVAVDEQAQKQAATPPPAPPQQSDTGSAPPPQQPPSRPAPPPVAKATPPGAPRNVSASASDGSIKVSWSGAADNGARITAYHVSWPGGATTVAGTARRATVSGLDNGKSSVVTVAAENSAGRGPGASAKAAAPGQAAGAPSVTLTTGSGGKVSASWSAPDLHGADLVHYLVSATGAGERQVSGTSTAFTGLSGSVTVTVRAVTRYGSGAALTGSPGRKTVSVPAGPPTVKITHVQGKGAPDQQIIVTVTANGNGAAAKCKATAMGTLSSPTVPCSGTTNLTISNIYWAGAVPIDVTITTSAGTGSDHFNGTPAFVVVLGPLALLGTRRLLKKTGKPEAKKET</sequence>
<evidence type="ECO:0000256" key="2">
    <source>
        <dbReference type="ARBA" id="ARBA00023326"/>
    </source>
</evidence>
<feature type="region of interest" description="Disordered" evidence="3">
    <location>
        <begin position="323"/>
        <end position="352"/>
    </location>
</feature>
<dbReference type="OrthoDB" id="3405767at2"/>
<dbReference type="CDD" id="cd00063">
    <property type="entry name" value="FN3"/>
    <property type="match status" value="2"/>
</dbReference>
<dbReference type="InterPro" id="IPR036116">
    <property type="entry name" value="FN3_sf"/>
</dbReference>
<evidence type="ECO:0000256" key="1">
    <source>
        <dbReference type="ARBA" id="ARBA00023295"/>
    </source>
</evidence>
<gene>
    <name evidence="6" type="ORF">EIY87_34935</name>
</gene>
<dbReference type="InterPro" id="IPR003961">
    <property type="entry name" value="FN3_dom"/>
</dbReference>
<evidence type="ECO:0000313" key="7">
    <source>
        <dbReference type="Proteomes" id="UP000267081"/>
    </source>
</evidence>
<dbReference type="InterPro" id="IPR013783">
    <property type="entry name" value="Ig-like_fold"/>
</dbReference>
<dbReference type="SUPFAM" id="SSF49265">
    <property type="entry name" value="Fibronectin type III"/>
    <property type="match status" value="1"/>
</dbReference>
<evidence type="ECO:0000256" key="3">
    <source>
        <dbReference type="SAM" id="MobiDB-lite"/>
    </source>
</evidence>
<dbReference type="Pfam" id="PF00041">
    <property type="entry name" value="fn3"/>
    <property type="match status" value="1"/>
</dbReference>
<feature type="region of interest" description="Disordered" evidence="3">
    <location>
        <begin position="376"/>
        <end position="430"/>
    </location>
</feature>
<keyword evidence="4" id="KW-0472">Membrane</keyword>
<keyword evidence="2" id="KW-0119">Carbohydrate metabolism</keyword>
<accession>A0A427T2F0</accession>
<keyword evidence="4" id="KW-0812">Transmembrane</keyword>
<evidence type="ECO:0000256" key="4">
    <source>
        <dbReference type="SAM" id="Phobius"/>
    </source>
</evidence>
<dbReference type="RefSeq" id="WP_125314161.1">
    <property type="nucleotide sequence ID" value="NZ_RSEC01000059.1"/>
</dbReference>
<feature type="transmembrane region" description="Helical" evidence="4">
    <location>
        <begin position="25"/>
        <end position="44"/>
    </location>
</feature>
<dbReference type="Proteomes" id="UP000267081">
    <property type="component" value="Unassembled WGS sequence"/>
</dbReference>
<proteinExistence type="predicted"/>
<evidence type="ECO:0000259" key="5">
    <source>
        <dbReference type="PROSITE" id="PS50853"/>
    </source>
</evidence>
<keyword evidence="2" id="KW-0624">Polysaccharide degradation</keyword>
<keyword evidence="4" id="KW-1133">Transmembrane helix</keyword>
<reference evidence="6 7" key="1">
    <citation type="submission" date="2018-12" db="EMBL/GenBank/DDBJ databases">
        <title>Amycolatopsis eburnea sp. nov. actinomycete associate with arbuscular mycorrhiza fungal spore.</title>
        <authorList>
            <person name="Lumyong S."/>
            <person name="Chaiya L."/>
        </authorList>
    </citation>
    <scope>NUCLEOTIDE SEQUENCE [LARGE SCALE GENOMIC DNA]</scope>
    <source>
        <strain evidence="6 7">GLM-1</strain>
    </source>
</reference>
<evidence type="ECO:0000313" key="6">
    <source>
        <dbReference type="EMBL" id="RSD11936.1"/>
    </source>
</evidence>
<dbReference type="AlphaFoldDB" id="A0A427T2F0"/>
<feature type="compositionally biased region" description="Pro residues" evidence="3">
    <location>
        <begin position="397"/>
        <end position="412"/>
    </location>
</feature>
<keyword evidence="7" id="KW-1185">Reference proteome</keyword>